<dbReference type="SUPFAM" id="SSF52540">
    <property type="entry name" value="P-loop containing nucleoside triphosphate hydrolases"/>
    <property type="match status" value="1"/>
</dbReference>
<dbReference type="OrthoDB" id="1550566at2"/>
<sequence length="363" mass="42052">MIRNPFNPQFGKIPPFFIGRQEIVAKISDGLNDTNSPYRTTLVSGMRGSGKTSLITDIAKEMNNSEEWLVVNVPMNENLLVNILGMLYKKATPKMKKIFDRLNGVSFSALGFSFQINEKSQEFSYQVIFTEMLEILKENGISLLITIDEIQNSVQLREFASMYQVWIREEYDIAIIMTGLPHQISELQNEEVLTFLLRSKRVFLEPIHLMDIHATYQRSFASKGITFETEAIDFATKSTKGYAYVFQLLGYYLWEKELHEKITKEDILTILPAVQEELFRNVISKVISELSDMDIQFLEAMSKNDLPVKLQTISEELGKPNNYLANYRARLLDCGIIISPRYAYLDFSIPFMKEYFELRKRLM</sequence>
<reference evidence="2 3" key="1">
    <citation type="submission" date="2017-02" db="EMBL/GenBank/DDBJ databases">
        <authorList>
            <person name="Peterson S.W."/>
        </authorList>
    </citation>
    <scope>NUCLEOTIDE SEQUENCE [LARGE SCALE GENOMIC DNA]</scope>
    <source>
        <strain evidence="2 3">ATCC BAA-1030</strain>
    </source>
</reference>
<evidence type="ECO:0000313" key="2">
    <source>
        <dbReference type="EMBL" id="SJZ98150.1"/>
    </source>
</evidence>
<organism evidence="2 3">
    <name type="scientific">Pilibacter termitis</name>
    <dbReference type="NCBI Taxonomy" id="263852"/>
    <lineage>
        <taxon>Bacteria</taxon>
        <taxon>Bacillati</taxon>
        <taxon>Bacillota</taxon>
        <taxon>Bacilli</taxon>
        <taxon>Lactobacillales</taxon>
        <taxon>Enterococcaceae</taxon>
        <taxon>Pilibacter</taxon>
    </lineage>
</organism>
<dbReference type="PANTHER" id="PTHR34301">
    <property type="entry name" value="DNA-BINDING PROTEIN-RELATED"/>
    <property type="match status" value="1"/>
</dbReference>
<dbReference type="InterPro" id="IPR027417">
    <property type="entry name" value="P-loop_NTPase"/>
</dbReference>
<protein>
    <submittedName>
        <fullName evidence="2">Cdc6-related protein, AAA superfamily ATPase</fullName>
    </submittedName>
</protein>
<dbReference type="Gene3D" id="3.40.50.300">
    <property type="entry name" value="P-loop containing nucleotide triphosphate hydrolases"/>
    <property type="match status" value="1"/>
</dbReference>
<accession>A0A1T4Q2Y7</accession>
<feature type="domain" description="Novel STAND NTPase 1" evidence="1">
    <location>
        <begin position="16"/>
        <end position="255"/>
    </location>
</feature>
<dbReference type="RefSeq" id="WP_078807960.1">
    <property type="nucleotide sequence ID" value="NZ_FUXI01000025.1"/>
</dbReference>
<gene>
    <name evidence="2" type="ORF">SAMN02745116_02044</name>
</gene>
<keyword evidence="3" id="KW-1185">Reference proteome</keyword>
<name>A0A1T4Q2Y7_9ENTE</name>
<proteinExistence type="predicted"/>
<dbReference type="PANTHER" id="PTHR34301:SF8">
    <property type="entry name" value="ATPASE DOMAIN-CONTAINING PROTEIN"/>
    <property type="match status" value="1"/>
</dbReference>
<evidence type="ECO:0000259" key="1">
    <source>
        <dbReference type="Pfam" id="PF20703"/>
    </source>
</evidence>
<evidence type="ECO:0000313" key="3">
    <source>
        <dbReference type="Proteomes" id="UP000190328"/>
    </source>
</evidence>
<dbReference type="STRING" id="263852.SAMN02745116_02044"/>
<dbReference type="Pfam" id="PF20703">
    <property type="entry name" value="nSTAND1"/>
    <property type="match status" value="1"/>
</dbReference>
<dbReference type="InterPro" id="IPR049052">
    <property type="entry name" value="nSTAND1"/>
</dbReference>
<dbReference type="Proteomes" id="UP000190328">
    <property type="component" value="Unassembled WGS sequence"/>
</dbReference>
<dbReference type="AlphaFoldDB" id="A0A1T4Q2Y7"/>
<dbReference type="EMBL" id="FUXI01000025">
    <property type="protein sequence ID" value="SJZ98150.1"/>
    <property type="molecule type" value="Genomic_DNA"/>
</dbReference>